<proteinExistence type="predicted"/>
<comment type="caution">
    <text evidence="2">The sequence shown here is derived from an EMBL/GenBank/DDBJ whole genome shotgun (WGS) entry which is preliminary data.</text>
</comment>
<name>A0ABW2TGU8_9PSEU</name>
<evidence type="ECO:0000313" key="3">
    <source>
        <dbReference type="Proteomes" id="UP001596512"/>
    </source>
</evidence>
<protein>
    <submittedName>
        <fullName evidence="2">RNA polymerase sigma factor</fullName>
    </submittedName>
</protein>
<dbReference type="SUPFAM" id="SSF88659">
    <property type="entry name" value="Sigma3 and sigma4 domains of RNA polymerase sigma factors"/>
    <property type="match status" value="1"/>
</dbReference>
<dbReference type="Gene3D" id="1.10.10.10">
    <property type="entry name" value="Winged helix-like DNA-binding domain superfamily/Winged helix DNA-binding domain"/>
    <property type="match status" value="1"/>
</dbReference>
<dbReference type="InterPro" id="IPR036388">
    <property type="entry name" value="WH-like_DNA-bd_sf"/>
</dbReference>
<evidence type="ECO:0000313" key="2">
    <source>
        <dbReference type="EMBL" id="MFC7612721.1"/>
    </source>
</evidence>
<gene>
    <name evidence="2" type="ORF">ACFQV2_02775</name>
</gene>
<sequence length="335" mass="36280">MAAARDEAERKAAESAIRRKRDLDLRNELALEDFSGVGWDRFANELARYGIAVMVVWMRTGRIFVECVRLFGGARGGKAKKRFALPPSPLDWSDEERADLAAVLVTKALTTFKQEALREGGWTYSGGASLSTYFIGTCTYEFPNAYTQWITQRRAASARDHAEQVVAETAARPADPATLALQADQVRRAMSRLRDDRTRVVVQLKAEGYSHAEIAEVLGEHGFAGRATRACAGYGNATGNGCTGEEDPTMSELADAVLAAEQKMGVLIEESSLGTAGARQLRRRVSRETANEVVARAEAVPVPADTANVITRGAPRSTTSSGCPWRATARPGEPS</sequence>
<dbReference type="Proteomes" id="UP001596512">
    <property type="component" value="Unassembled WGS sequence"/>
</dbReference>
<evidence type="ECO:0000256" key="1">
    <source>
        <dbReference type="SAM" id="MobiDB-lite"/>
    </source>
</evidence>
<accession>A0ABW2TGU8</accession>
<feature type="region of interest" description="Disordered" evidence="1">
    <location>
        <begin position="312"/>
        <end position="335"/>
    </location>
</feature>
<keyword evidence="3" id="KW-1185">Reference proteome</keyword>
<dbReference type="InterPro" id="IPR013324">
    <property type="entry name" value="RNA_pol_sigma_r3/r4-like"/>
</dbReference>
<reference evidence="3" key="1">
    <citation type="journal article" date="2019" name="Int. J. Syst. Evol. Microbiol.">
        <title>The Global Catalogue of Microorganisms (GCM) 10K type strain sequencing project: providing services to taxonomists for standard genome sequencing and annotation.</title>
        <authorList>
            <consortium name="The Broad Institute Genomics Platform"/>
            <consortium name="The Broad Institute Genome Sequencing Center for Infectious Disease"/>
            <person name="Wu L."/>
            <person name="Ma J."/>
        </authorList>
    </citation>
    <scope>NUCLEOTIDE SEQUENCE [LARGE SCALE GENOMIC DNA]</scope>
    <source>
        <strain evidence="3">JCM 17695</strain>
    </source>
</reference>
<organism evidence="2 3">
    <name type="scientific">Actinokineospora soli</name>
    <dbReference type="NCBI Taxonomy" id="1048753"/>
    <lineage>
        <taxon>Bacteria</taxon>
        <taxon>Bacillati</taxon>
        <taxon>Actinomycetota</taxon>
        <taxon>Actinomycetes</taxon>
        <taxon>Pseudonocardiales</taxon>
        <taxon>Pseudonocardiaceae</taxon>
        <taxon>Actinokineospora</taxon>
    </lineage>
</organism>
<dbReference type="EMBL" id="JBHTEY010000004">
    <property type="protein sequence ID" value="MFC7612721.1"/>
    <property type="molecule type" value="Genomic_DNA"/>
</dbReference>